<proteinExistence type="predicted"/>
<name>A0ABU7B1B4_9TELE</name>
<dbReference type="PANTHER" id="PTHR10151:SF128">
    <property type="entry name" value="ECTONUCLEOTIDE PYROPHOSPHATASE_PHOSPHODIESTERASE FAMILY MEMBER 2-LIKE"/>
    <property type="match status" value="1"/>
</dbReference>
<dbReference type="InterPro" id="IPR002591">
    <property type="entry name" value="Phosphodiest/P_Trfase"/>
</dbReference>
<reference evidence="1 2" key="1">
    <citation type="submission" date="2021-07" db="EMBL/GenBank/DDBJ databases">
        <authorList>
            <person name="Palmer J.M."/>
        </authorList>
    </citation>
    <scope>NUCLEOTIDE SEQUENCE [LARGE SCALE GENOMIC DNA]</scope>
    <source>
        <strain evidence="1 2">AT_MEX2019</strain>
        <tissue evidence="1">Muscle</tissue>
    </source>
</reference>
<sequence>GLYPESHGIVGNTMHDPVFNATFSLRTREKLNHRWWGGQPFFGSRCDIQGAETSTLGQLLSTYSTVLDTMPVVQAASTAV</sequence>
<dbReference type="EMBL" id="JAHUTI010033733">
    <property type="protein sequence ID" value="MED6243430.1"/>
    <property type="molecule type" value="Genomic_DNA"/>
</dbReference>
<dbReference type="Proteomes" id="UP001345963">
    <property type="component" value="Unassembled WGS sequence"/>
</dbReference>
<accession>A0ABU7B1B4</accession>
<dbReference type="Gene3D" id="3.40.720.10">
    <property type="entry name" value="Alkaline Phosphatase, subunit A"/>
    <property type="match status" value="1"/>
</dbReference>
<keyword evidence="2" id="KW-1185">Reference proteome</keyword>
<protein>
    <submittedName>
        <fullName evidence="1">Uncharacterized protein</fullName>
    </submittedName>
</protein>
<dbReference type="Pfam" id="PF01663">
    <property type="entry name" value="Phosphodiest"/>
    <property type="match status" value="1"/>
</dbReference>
<organism evidence="1 2">
    <name type="scientific">Ataeniobius toweri</name>
    <dbReference type="NCBI Taxonomy" id="208326"/>
    <lineage>
        <taxon>Eukaryota</taxon>
        <taxon>Metazoa</taxon>
        <taxon>Chordata</taxon>
        <taxon>Craniata</taxon>
        <taxon>Vertebrata</taxon>
        <taxon>Euteleostomi</taxon>
        <taxon>Actinopterygii</taxon>
        <taxon>Neopterygii</taxon>
        <taxon>Teleostei</taxon>
        <taxon>Neoteleostei</taxon>
        <taxon>Acanthomorphata</taxon>
        <taxon>Ovalentaria</taxon>
        <taxon>Atherinomorphae</taxon>
        <taxon>Cyprinodontiformes</taxon>
        <taxon>Goodeidae</taxon>
        <taxon>Ataeniobius</taxon>
    </lineage>
</organism>
<comment type="caution">
    <text evidence="1">The sequence shown here is derived from an EMBL/GenBank/DDBJ whole genome shotgun (WGS) entry which is preliminary data.</text>
</comment>
<gene>
    <name evidence="1" type="ORF">ATANTOWER_020065</name>
</gene>
<feature type="non-terminal residue" evidence="1">
    <location>
        <position position="1"/>
    </location>
</feature>
<dbReference type="InterPro" id="IPR017850">
    <property type="entry name" value="Alkaline_phosphatase_core_sf"/>
</dbReference>
<dbReference type="PANTHER" id="PTHR10151">
    <property type="entry name" value="ECTONUCLEOTIDE PYROPHOSPHATASE/PHOSPHODIESTERASE"/>
    <property type="match status" value="1"/>
</dbReference>
<evidence type="ECO:0000313" key="1">
    <source>
        <dbReference type="EMBL" id="MED6243430.1"/>
    </source>
</evidence>
<dbReference type="SUPFAM" id="SSF53649">
    <property type="entry name" value="Alkaline phosphatase-like"/>
    <property type="match status" value="1"/>
</dbReference>
<evidence type="ECO:0000313" key="2">
    <source>
        <dbReference type="Proteomes" id="UP001345963"/>
    </source>
</evidence>